<dbReference type="GO" id="GO:0015074">
    <property type="term" value="P:DNA integration"/>
    <property type="evidence" value="ECO:0007669"/>
    <property type="project" value="InterPro"/>
</dbReference>
<feature type="region of interest" description="Disordered" evidence="2">
    <location>
        <begin position="1"/>
        <end position="24"/>
    </location>
</feature>
<feature type="domain" description="Transposase Tc1-like" evidence="3">
    <location>
        <begin position="89"/>
        <end position="160"/>
    </location>
</feature>
<name>A0A4Y2PNQ0_ARAVE</name>
<gene>
    <name evidence="4" type="ORF">AVEN_204168_1</name>
</gene>
<dbReference type="InterPro" id="IPR009057">
    <property type="entry name" value="Homeodomain-like_sf"/>
</dbReference>
<keyword evidence="5" id="KW-1185">Reference proteome</keyword>
<dbReference type="Gene3D" id="3.30.420.10">
    <property type="entry name" value="Ribonuclease H-like superfamily/Ribonuclease H"/>
    <property type="match status" value="1"/>
</dbReference>
<dbReference type="GO" id="GO:0005634">
    <property type="term" value="C:nucleus"/>
    <property type="evidence" value="ECO:0007669"/>
    <property type="project" value="UniProtKB-SubCell"/>
</dbReference>
<dbReference type="GO" id="GO:0003677">
    <property type="term" value="F:DNA binding"/>
    <property type="evidence" value="ECO:0007669"/>
    <property type="project" value="InterPro"/>
</dbReference>
<evidence type="ECO:0000259" key="3">
    <source>
        <dbReference type="Pfam" id="PF01498"/>
    </source>
</evidence>
<dbReference type="SUPFAM" id="SSF46689">
    <property type="entry name" value="Homeodomain-like"/>
    <property type="match status" value="1"/>
</dbReference>
<reference evidence="4 5" key="1">
    <citation type="journal article" date="2019" name="Sci. Rep.">
        <title>Orb-weaving spider Araneus ventricosus genome elucidates the spidroin gene catalogue.</title>
        <authorList>
            <person name="Kono N."/>
            <person name="Nakamura H."/>
            <person name="Ohtoshi R."/>
            <person name="Moran D.A.P."/>
            <person name="Shinohara A."/>
            <person name="Yoshida Y."/>
            <person name="Fujiwara M."/>
            <person name="Mori M."/>
            <person name="Tomita M."/>
            <person name="Arakawa K."/>
        </authorList>
    </citation>
    <scope>NUCLEOTIDE SEQUENCE [LARGE SCALE GENOMIC DNA]</scope>
</reference>
<comment type="caution">
    <text evidence="4">The sequence shown here is derived from an EMBL/GenBank/DDBJ whole genome shotgun (WGS) entry which is preliminary data.</text>
</comment>
<evidence type="ECO:0000313" key="5">
    <source>
        <dbReference type="Proteomes" id="UP000499080"/>
    </source>
</evidence>
<proteinExistence type="predicted"/>
<dbReference type="InterPro" id="IPR036397">
    <property type="entry name" value="RNaseH_sf"/>
</dbReference>
<accession>A0A4Y2PNQ0</accession>
<dbReference type="GO" id="GO:0006313">
    <property type="term" value="P:DNA transposition"/>
    <property type="evidence" value="ECO:0007669"/>
    <property type="project" value="InterPro"/>
</dbReference>
<dbReference type="AlphaFoldDB" id="A0A4Y2PNQ0"/>
<evidence type="ECO:0000313" key="4">
    <source>
        <dbReference type="EMBL" id="GBN52553.1"/>
    </source>
</evidence>
<protein>
    <recommendedName>
        <fullName evidence="3">Transposase Tc1-like domain-containing protein</fullName>
    </recommendedName>
</protein>
<feature type="compositionally biased region" description="Basic and acidic residues" evidence="2">
    <location>
        <begin position="9"/>
        <end position="24"/>
    </location>
</feature>
<dbReference type="OrthoDB" id="2288112at2759"/>
<dbReference type="EMBL" id="BGPR01011701">
    <property type="protein sequence ID" value="GBN52553.1"/>
    <property type="molecule type" value="Genomic_DNA"/>
</dbReference>
<evidence type="ECO:0000256" key="2">
    <source>
        <dbReference type="SAM" id="MobiDB-lite"/>
    </source>
</evidence>
<dbReference type="InterPro" id="IPR002492">
    <property type="entry name" value="Transposase_Tc1-like"/>
</dbReference>
<sequence length="235" mass="28029">MLQFASSDSSEKSKIAKAESMDRRNHLHYEMRSRAVGILQAGARQSAVAKELNMHCSVIHRLWNHYQRDKNASRKRGSGRRRITTSADDRYLLQCVRRRKTLTARQLASQLFAAVERPISRQTVSRRLHERGLFTRRPIVCVHLSPAHVRARLHWACEHRSWTPEQWGYVLFADESRFNIQNDFRRAVIWRETGTRYRVPNIFRKRPQRWRVTFLGRDEQPNQPLRVRWEFHHAV</sequence>
<dbReference type="Pfam" id="PF01498">
    <property type="entry name" value="HTH_Tnp_Tc3_2"/>
    <property type="match status" value="1"/>
</dbReference>
<comment type="subcellular location">
    <subcellularLocation>
        <location evidence="1">Nucleus</location>
    </subcellularLocation>
</comment>
<evidence type="ECO:0000256" key="1">
    <source>
        <dbReference type="ARBA" id="ARBA00004123"/>
    </source>
</evidence>
<organism evidence="4 5">
    <name type="scientific">Araneus ventricosus</name>
    <name type="common">Orbweaver spider</name>
    <name type="synonym">Epeira ventricosa</name>
    <dbReference type="NCBI Taxonomy" id="182803"/>
    <lineage>
        <taxon>Eukaryota</taxon>
        <taxon>Metazoa</taxon>
        <taxon>Ecdysozoa</taxon>
        <taxon>Arthropoda</taxon>
        <taxon>Chelicerata</taxon>
        <taxon>Arachnida</taxon>
        <taxon>Araneae</taxon>
        <taxon>Araneomorphae</taxon>
        <taxon>Entelegynae</taxon>
        <taxon>Araneoidea</taxon>
        <taxon>Araneidae</taxon>
        <taxon>Araneus</taxon>
    </lineage>
</organism>
<dbReference type="Proteomes" id="UP000499080">
    <property type="component" value="Unassembled WGS sequence"/>
</dbReference>